<evidence type="ECO:0000313" key="2">
    <source>
        <dbReference type="EMBL" id="TYP93825.1"/>
    </source>
</evidence>
<name>A0A5D3YK02_9BACT</name>
<reference evidence="2 3" key="1">
    <citation type="submission" date="2019-07" db="EMBL/GenBank/DDBJ databases">
        <title>Genomic Encyclopedia of Archaeal and Bacterial Type Strains, Phase II (KMG-II): from individual species to whole genera.</title>
        <authorList>
            <person name="Goeker M."/>
        </authorList>
    </citation>
    <scope>NUCLEOTIDE SEQUENCE [LARGE SCALE GENOMIC DNA]</scope>
    <source>
        <strain evidence="2 3">DSM 21935</strain>
    </source>
</reference>
<keyword evidence="1" id="KW-1133">Transmembrane helix</keyword>
<feature type="transmembrane region" description="Helical" evidence="1">
    <location>
        <begin position="7"/>
        <end position="25"/>
    </location>
</feature>
<evidence type="ECO:0000256" key="1">
    <source>
        <dbReference type="SAM" id="Phobius"/>
    </source>
</evidence>
<evidence type="ECO:0000313" key="3">
    <source>
        <dbReference type="Proteomes" id="UP000324595"/>
    </source>
</evidence>
<protein>
    <submittedName>
        <fullName evidence="2">Putative membrane protein</fullName>
    </submittedName>
</protein>
<feature type="transmembrane region" description="Helical" evidence="1">
    <location>
        <begin position="37"/>
        <end position="61"/>
    </location>
</feature>
<dbReference type="AlphaFoldDB" id="A0A5D3YK02"/>
<keyword evidence="1" id="KW-0472">Membrane</keyword>
<feature type="transmembrane region" description="Helical" evidence="1">
    <location>
        <begin position="98"/>
        <end position="119"/>
    </location>
</feature>
<dbReference type="PANTHER" id="PTHR36974:SF1">
    <property type="entry name" value="DOXX FAMILY MEMBRANE PROTEIN"/>
    <property type="match status" value="1"/>
</dbReference>
<dbReference type="OrthoDB" id="327939at2"/>
<dbReference type="Proteomes" id="UP000324595">
    <property type="component" value="Unassembled WGS sequence"/>
</dbReference>
<dbReference type="RefSeq" id="WP_148898876.1">
    <property type="nucleotide sequence ID" value="NZ_VNHY01000002.1"/>
</dbReference>
<gene>
    <name evidence="2" type="ORF">LX73_1538</name>
</gene>
<feature type="transmembrane region" description="Helical" evidence="1">
    <location>
        <begin position="66"/>
        <end position="86"/>
    </location>
</feature>
<organism evidence="2 3">
    <name type="scientific">Fodinibius salinus</name>
    <dbReference type="NCBI Taxonomy" id="860790"/>
    <lineage>
        <taxon>Bacteria</taxon>
        <taxon>Pseudomonadati</taxon>
        <taxon>Balneolota</taxon>
        <taxon>Balneolia</taxon>
        <taxon>Balneolales</taxon>
        <taxon>Balneolaceae</taxon>
        <taxon>Fodinibius</taxon>
    </lineage>
</organism>
<proteinExistence type="predicted"/>
<sequence>MWLQPEIHRYIMATAFVVTGLLHFIRPQVFVKIMPDYIPWHLAMVYGSGVAELMGAIGILFQETRLWAGGGLILLLIAVFPANINMTIEAIEKTGYSSWYSIITIARLPLQFVLIYWVYWACLR</sequence>
<keyword evidence="3" id="KW-1185">Reference proteome</keyword>
<keyword evidence="1" id="KW-0812">Transmembrane</keyword>
<accession>A0A5D3YK02</accession>
<dbReference type="PANTHER" id="PTHR36974">
    <property type="entry name" value="MEMBRANE PROTEIN-RELATED"/>
    <property type="match status" value="1"/>
</dbReference>
<dbReference type="EMBL" id="VNHY01000002">
    <property type="protein sequence ID" value="TYP93825.1"/>
    <property type="molecule type" value="Genomic_DNA"/>
</dbReference>
<comment type="caution">
    <text evidence="2">The sequence shown here is derived from an EMBL/GenBank/DDBJ whole genome shotgun (WGS) entry which is preliminary data.</text>
</comment>